<feature type="compositionally biased region" description="Basic and acidic residues" evidence="1">
    <location>
        <begin position="174"/>
        <end position="196"/>
    </location>
</feature>
<feature type="region of interest" description="Disordered" evidence="1">
    <location>
        <begin position="554"/>
        <end position="574"/>
    </location>
</feature>
<sequence length="1280" mass="140057">MAPTKIRAKRGGKPAEKITPSELIAPADEKTNKPKKAEKSAKVKVIITADVMAKPAKRVTRAATGEDSRKAKEKAQTGRRGRQKSATESAKSVIATVGHNARSKRGKSASTVPESTQNRRKQLKVSIAENKAQQERDETKKVAKGRRAAKKTTEEQCDDKKEQKRAANRVQRGNVDEHKQDETMKDITAKRKDKVATKVLPIKTKKETKTRATRLASKTAADQKREVAKTTATIKRRTRNKAKEVPMDMAAEEKGSATRAQPKKVVENNATVDPKRRKKADAKPSRVATQGKAGAVTRKRCVLQTSERVQEPATTDVKGDVKKSSTKTSVRRERRKRRGTPQRSPQSNISEPKKKKTKVTFAPSKWTERTNGEAEDDGETGANKRHKGAKSASETIEQHRATGAVIGERNMRGNGRESAVTTPAAPQPTEEDSGNLEHDVVDEEEFRYREHDVDAEEPQDIALHCVMAEESKAEVAAVAEMGVKGSGCESAVITPVVPQPVEEDSGDLKCGVVAEEFRFREHDVDVGEPQDTALHCVMAEEPKIANAEVAESERKAEMRSGSVGAEQETKHDGDQFGRLVKASEVHDLSSEEKLFGKSHWLGGKDDVVASSSTTEARQTSATPPKEQAEVAAVAEMGMKGSGSESAVITPAAPQPVEEDSGDLKCGVVAEEEFRYREHDVDAEEPQDIALHCVMAEESKAEVAAVAEMGVKGSGCESAVITPVVPQPVEEDSGDLKCGVVAEEFRFREHDVDVGEPQDTALHCVMAEEPKRASAEVMESQRRAGMRSKSVGAEQERKYDRDRPGYLVKAAEVHDLSSVEMFVKARSVNDKDEVLASPFAAEARQTSCTSGEGQDQDRGDGTDGSGHEGKLDEFYGRNVEEVIVSHAGQECRESVGDCVDDKSFSWERPCGTGAKELSLSDLVRVSFLGGIDDHEIALEKHSGFSLHLDLSYGDGVKQLSAAVPVQYDRGSAVDAFSESFASNQARGCGAKRMSTADLQSTESRTPTGVADTSLVLTESFLSSCCPESRHGDDVSPKRVSNASTEMHISKSSQEIVRSCQEVAVFAAGVSKDDMAFKAEVSNNEVSEQVMEFSDEEMLEVAKGGAENMEIRKGDRVIEQPVEEDANVPPAMKFEQTAQESPKQSLPENYQEKEKLVADTAGAIEVAKTAKHSAVPKPIQSRFEALHRKFWERAPSIQEHMEHVKQRYLKHQAEVTDTFHRLSKCKQTTSESSVQLTAEKAARRYVLVQICTNSCFAFPKERVFSALKSFKKSSVLLRQCRI</sequence>
<feature type="compositionally biased region" description="Polar residues" evidence="1">
    <location>
        <begin position="341"/>
        <end position="350"/>
    </location>
</feature>
<feature type="compositionally biased region" description="Basic and acidic residues" evidence="1">
    <location>
        <begin position="854"/>
        <end position="870"/>
    </location>
</feature>
<feature type="compositionally biased region" description="Acidic residues" evidence="1">
    <location>
        <begin position="429"/>
        <end position="438"/>
    </location>
</feature>
<name>A0A0B2V7C0_TOXCA</name>
<feature type="region of interest" description="Disordered" evidence="1">
    <location>
        <begin position="1"/>
        <end position="41"/>
    </location>
</feature>
<evidence type="ECO:0000256" key="1">
    <source>
        <dbReference type="SAM" id="MobiDB-lite"/>
    </source>
</evidence>
<feature type="compositionally biased region" description="Basic and acidic residues" evidence="1">
    <location>
        <begin position="241"/>
        <end position="256"/>
    </location>
</feature>
<dbReference type="Proteomes" id="UP000031036">
    <property type="component" value="Unassembled WGS sequence"/>
</dbReference>
<comment type="caution">
    <text evidence="2">The sequence shown here is derived from an EMBL/GenBank/DDBJ whole genome shotgun (WGS) entry which is preliminary data.</text>
</comment>
<feature type="compositionally biased region" description="Basic residues" evidence="1">
    <location>
        <begin position="1"/>
        <end position="12"/>
    </location>
</feature>
<evidence type="ECO:0000313" key="2">
    <source>
        <dbReference type="EMBL" id="KHN77357.1"/>
    </source>
</evidence>
<evidence type="ECO:0000313" key="3">
    <source>
        <dbReference type="Proteomes" id="UP000031036"/>
    </source>
</evidence>
<proteinExistence type="predicted"/>
<feature type="region of interest" description="Disordered" evidence="1">
    <location>
        <begin position="54"/>
        <end position="438"/>
    </location>
</feature>
<feature type="compositionally biased region" description="Basic and acidic residues" evidence="1">
    <location>
        <begin position="770"/>
        <end position="781"/>
    </location>
</feature>
<gene>
    <name evidence="2" type="ORF">Tcan_04592</name>
</gene>
<dbReference type="AlphaFoldDB" id="A0A0B2V7C0"/>
<feature type="compositionally biased region" description="Basic and acidic residues" evidence="1">
    <location>
        <begin position="132"/>
        <end position="141"/>
    </location>
</feature>
<feature type="compositionally biased region" description="Basic and acidic residues" evidence="1">
    <location>
        <begin position="64"/>
        <end position="76"/>
    </location>
</feature>
<reference evidence="2 3" key="1">
    <citation type="submission" date="2014-11" db="EMBL/GenBank/DDBJ databases">
        <title>Genetic blueprint of the zoonotic pathogen Toxocara canis.</title>
        <authorList>
            <person name="Zhu X.-Q."/>
            <person name="Korhonen P.K."/>
            <person name="Cai H."/>
            <person name="Young N.D."/>
            <person name="Nejsum P."/>
            <person name="von Samson-Himmelstjerna G."/>
            <person name="Boag P.R."/>
            <person name="Tan P."/>
            <person name="Li Q."/>
            <person name="Min J."/>
            <person name="Yang Y."/>
            <person name="Wang X."/>
            <person name="Fang X."/>
            <person name="Hall R.S."/>
            <person name="Hofmann A."/>
            <person name="Sternberg P.W."/>
            <person name="Jex A.R."/>
            <person name="Gasser R.B."/>
        </authorList>
    </citation>
    <scope>NUCLEOTIDE SEQUENCE [LARGE SCALE GENOMIC DNA]</scope>
    <source>
        <strain evidence="2">PN_DK_2014</strain>
    </source>
</reference>
<dbReference type="OrthoDB" id="5810714at2759"/>
<feature type="region of interest" description="Disordered" evidence="1">
    <location>
        <begin position="770"/>
        <end position="799"/>
    </location>
</feature>
<feature type="compositionally biased region" description="Basic and acidic residues" evidence="1">
    <location>
        <begin position="27"/>
        <end position="41"/>
    </location>
</feature>
<feature type="region of interest" description="Disordered" evidence="1">
    <location>
        <begin position="841"/>
        <end position="870"/>
    </location>
</feature>
<keyword evidence="3" id="KW-1185">Reference proteome</keyword>
<dbReference type="EMBL" id="JPKZ01002335">
    <property type="protein sequence ID" value="KHN77357.1"/>
    <property type="molecule type" value="Genomic_DNA"/>
</dbReference>
<accession>A0A0B2V7C0</accession>
<organism evidence="2 3">
    <name type="scientific">Toxocara canis</name>
    <name type="common">Canine roundworm</name>
    <dbReference type="NCBI Taxonomy" id="6265"/>
    <lineage>
        <taxon>Eukaryota</taxon>
        <taxon>Metazoa</taxon>
        <taxon>Ecdysozoa</taxon>
        <taxon>Nematoda</taxon>
        <taxon>Chromadorea</taxon>
        <taxon>Rhabditida</taxon>
        <taxon>Spirurina</taxon>
        <taxon>Ascaridomorpha</taxon>
        <taxon>Ascaridoidea</taxon>
        <taxon>Toxocaridae</taxon>
        <taxon>Toxocara</taxon>
    </lineage>
</organism>
<protein>
    <submittedName>
        <fullName evidence="2">Uncharacterized protein</fullName>
    </submittedName>
</protein>
<feature type="compositionally biased region" description="Basic and acidic residues" evidence="1">
    <location>
        <begin position="151"/>
        <end position="165"/>
    </location>
</feature>